<gene>
    <name evidence="2" type="ORF">ADEAN_000712500</name>
</gene>
<name>A0A7G2CIL2_9TRYP</name>
<dbReference type="EMBL" id="LR877158">
    <property type="protein sequence ID" value="CAD2219616.1"/>
    <property type="molecule type" value="Genomic_DNA"/>
</dbReference>
<feature type="compositionally biased region" description="Polar residues" evidence="1">
    <location>
        <begin position="132"/>
        <end position="153"/>
    </location>
</feature>
<feature type="compositionally biased region" description="Polar residues" evidence="1">
    <location>
        <begin position="407"/>
        <end position="420"/>
    </location>
</feature>
<feature type="region of interest" description="Disordered" evidence="1">
    <location>
        <begin position="51"/>
        <end position="160"/>
    </location>
</feature>
<feature type="compositionally biased region" description="Low complexity" evidence="1">
    <location>
        <begin position="235"/>
        <end position="245"/>
    </location>
</feature>
<feature type="compositionally biased region" description="Polar residues" evidence="1">
    <location>
        <begin position="51"/>
        <end position="63"/>
    </location>
</feature>
<keyword evidence="3" id="KW-1185">Reference proteome</keyword>
<protein>
    <submittedName>
        <fullName evidence="2">Uncharacterized protein</fullName>
    </submittedName>
</protein>
<reference evidence="2 3" key="1">
    <citation type="submission" date="2020-08" db="EMBL/GenBank/DDBJ databases">
        <authorList>
            <person name="Newling K."/>
            <person name="Davey J."/>
            <person name="Forrester S."/>
        </authorList>
    </citation>
    <scope>NUCLEOTIDE SEQUENCE [LARGE SCALE GENOMIC DNA]</scope>
    <source>
        <strain evidence="3">Crithidia deanei Carvalho (ATCC PRA-265)</strain>
    </source>
</reference>
<feature type="compositionally biased region" description="Polar residues" evidence="1">
    <location>
        <begin position="246"/>
        <end position="255"/>
    </location>
</feature>
<dbReference type="VEuPathDB" id="TriTrypDB:ADEAN_000712500"/>
<feature type="compositionally biased region" description="Polar residues" evidence="1">
    <location>
        <begin position="381"/>
        <end position="399"/>
    </location>
</feature>
<dbReference type="AlphaFoldDB" id="A0A7G2CIL2"/>
<feature type="region of interest" description="Disordered" evidence="1">
    <location>
        <begin position="381"/>
        <end position="420"/>
    </location>
</feature>
<feature type="compositionally biased region" description="Basic and acidic residues" evidence="1">
    <location>
        <begin position="64"/>
        <end position="75"/>
    </location>
</feature>
<accession>A0A7G2CIL2</accession>
<evidence type="ECO:0000313" key="3">
    <source>
        <dbReference type="Proteomes" id="UP000515908"/>
    </source>
</evidence>
<feature type="compositionally biased region" description="Low complexity" evidence="1">
    <location>
        <begin position="212"/>
        <end position="227"/>
    </location>
</feature>
<feature type="compositionally biased region" description="Basic and acidic residues" evidence="1">
    <location>
        <begin position="202"/>
        <end position="211"/>
    </location>
</feature>
<organism evidence="2 3">
    <name type="scientific">Angomonas deanei</name>
    <dbReference type="NCBI Taxonomy" id="59799"/>
    <lineage>
        <taxon>Eukaryota</taxon>
        <taxon>Discoba</taxon>
        <taxon>Euglenozoa</taxon>
        <taxon>Kinetoplastea</taxon>
        <taxon>Metakinetoplastina</taxon>
        <taxon>Trypanosomatida</taxon>
        <taxon>Trypanosomatidae</taxon>
        <taxon>Strigomonadinae</taxon>
        <taxon>Angomonas</taxon>
    </lineage>
</organism>
<dbReference type="Proteomes" id="UP000515908">
    <property type="component" value="Chromosome 14"/>
</dbReference>
<feature type="compositionally biased region" description="Low complexity" evidence="1">
    <location>
        <begin position="186"/>
        <end position="201"/>
    </location>
</feature>
<sequence>METTVVHSNVNKNINRDDFPSIGATNFVMGDVAYVDMQEFSFCSTDYPNHPPSVNQHNLSLDDSFSRDKRDEKSATKKPSTSKRDGKKGTPTITVQGLKVGDRGKKLPASVRDGPHKPTKTLLHVTRGGSCDNMNTSLTSVRSHSTAGSSTAIRSRLRSVEQSPLPKLNVLMKGHQENLANKTDDVSMSSSSLPLSVSSSVRGDRALHRDGSPLPLRVSRSPSVLHTPTPPPSFRPTSRPRYSTTQMDTILQPSPKTRKLPDDGFLDGDSEETISEISFPSCGVNGVPAPPTSVYGGTAKYPNTPLFSEYASEMTRRARPTPLTLPTTITTTQKATTKVTNNASGCFVMSNVNSRSDFSMNQSATGELSFSPKIPLSLSTENSHLSKNRRNGSTASAAGTRSKRGPSITNSTAEGNEVNC</sequence>
<evidence type="ECO:0000313" key="2">
    <source>
        <dbReference type="EMBL" id="CAD2219616.1"/>
    </source>
</evidence>
<proteinExistence type="predicted"/>
<feature type="region of interest" description="Disordered" evidence="1">
    <location>
        <begin position="181"/>
        <end position="270"/>
    </location>
</feature>
<evidence type="ECO:0000256" key="1">
    <source>
        <dbReference type="SAM" id="MobiDB-lite"/>
    </source>
</evidence>